<feature type="compositionally biased region" description="Basic and acidic residues" evidence="1">
    <location>
        <begin position="63"/>
        <end position="73"/>
    </location>
</feature>
<gene>
    <name evidence="2" type="ORF">CFAM422_006928</name>
</gene>
<reference evidence="2 3" key="1">
    <citation type="submission" date="2018-06" db="EMBL/GenBank/DDBJ databases">
        <title>Genome analysis of cellulolytic fungus Trichoderma lentiforme CFAM-422.</title>
        <authorList>
            <person name="Steindorff A.S."/>
            <person name="Formighieri E.F."/>
            <person name="Midorikawa G.E.O."/>
            <person name="Tamietti M.S."/>
            <person name="Ramos E.Z."/>
            <person name="Silva A.S."/>
            <person name="Bon E.P.S."/>
            <person name="Mendes T.D."/>
            <person name="Damaso M.C.T."/>
            <person name="Favaro L.C.L."/>
        </authorList>
    </citation>
    <scope>NUCLEOTIDE SEQUENCE [LARGE SCALE GENOMIC DNA]</scope>
    <source>
        <strain evidence="2 3">CFAM-422</strain>
    </source>
</reference>
<organism evidence="2 3">
    <name type="scientific">Trichoderma lentiforme</name>
    <dbReference type="NCBI Taxonomy" id="1567552"/>
    <lineage>
        <taxon>Eukaryota</taxon>
        <taxon>Fungi</taxon>
        <taxon>Dikarya</taxon>
        <taxon>Ascomycota</taxon>
        <taxon>Pezizomycotina</taxon>
        <taxon>Sordariomycetes</taxon>
        <taxon>Hypocreomycetidae</taxon>
        <taxon>Hypocreales</taxon>
        <taxon>Hypocreaceae</taxon>
        <taxon>Trichoderma</taxon>
    </lineage>
</organism>
<sequence>MFIGCTKKNYTKPTHIFTYQRPLQRDRRYPTFGRRGETSQTPNQVKAYVTFERDDDDRMDVDEERKSDGDDARSATAEVPFEPSGSKN</sequence>
<evidence type="ECO:0000313" key="3">
    <source>
        <dbReference type="Proteomes" id="UP000801864"/>
    </source>
</evidence>
<accession>A0A9P4XEN1</accession>
<keyword evidence="3" id="KW-1185">Reference proteome</keyword>
<evidence type="ECO:0000313" key="2">
    <source>
        <dbReference type="EMBL" id="KAF3070216.1"/>
    </source>
</evidence>
<dbReference type="AlphaFoldDB" id="A0A9P4XEN1"/>
<dbReference type="Proteomes" id="UP000801864">
    <property type="component" value="Unassembled WGS sequence"/>
</dbReference>
<protein>
    <submittedName>
        <fullName evidence="2">Uncharacterized protein</fullName>
    </submittedName>
</protein>
<feature type="compositionally biased region" description="Acidic residues" evidence="1">
    <location>
        <begin position="53"/>
        <end position="62"/>
    </location>
</feature>
<dbReference type="EMBL" id="QLNT01000011">
    <property type="protein sequence ID" value="KAF3070216.1"/>
    <property type="molecule type" value="Genomic_DNA"/>
</dbReference>
<feature type="region of interest" description="Disordered" evidence="1">
    <location>
        <begin position="21"/>
        <end position="88"/>
    </location>
</feature>
<feature type="compositionally biased region" description="Basic and acidic residues" evidence="1">
    <location>
        <begin position="23"/>
        <end position="37"/>
    </location>
</feature>
<comment type="caution">
    <text evidence="2">The sequence shown here is derived from an EMBL/GenBank/DDBJ whole genome shotgun (WGS) entry which is preliminary data.</text>
</comment>
<name>A0A9P4XEN1_9HYPO</name>
<proteinExistence type="predicted"/>
<evidence type="ECO:0000256" key="1">
    <source>
        <dbReference type="SAM" id="MobiDB-lite"/>
    </source>
</evidence>